<feature type="domain" description="DUF3835" evidence="2">
    <location>
        <begin position="307"/>
        <end position="389"/>
    </location>
</feature>
<dbReference type="Pfam" id="PF12927">
    <property type="entry name" value="DUF3835"/>
    <property type="match status" value="2"/>
</dbReference>
<sequence length="682" mass="74565">MSQAPGNVKFLSEASDESIRALIQAVIPDAGAAGSNNLSGDALNRLTAKLSQLMGPEATQGFEQNRNERGELLNEEGLPIIDITEPDDDSKIQSIPPPITVEPLIPLANLPAPIKEQLREKRNRILDALEEEERLAEIAEQEREAKEMAENMRKRKEEATKEKDRLKQARELQKKMGRALLENVGKAKQKEQQEQEAQRLQDLAEDQKRKSPSAKKKTVAFADVAPLDGVEDKSSQMDWGDITPARLQPQKRRLMTQSLLDKHPMKMSVVERVPGGQPTISKSSLPARQSHEVPDSDDESDPEKDSEVSETDVSDEEPVLETDEVDYDFAQHQREIALEYYKKRNIVGQEAAKAMMNHSHDLEEEDYEVPEHIRDTSKPAISQFEASRLASAYSASAPRSSDTVSTSLGASVVPESSTRTIQHAIRTGKLDADGRLVGAEDDSASEQEDENMQEILDLLRKGQVYNLGPNGEYLHVAPPAKTDTNAMSSEPSVSPAVVEETPPGNPLPPNMGPKTSKFKVSRAAMGRPAVSQDPVNSERPEFEIISPSPTPVSHVGRSSPKSADSPPPVNISVAERKPSSITSPIPSKAMNQTPSPFSMIVESPSFPIPVAASIKPSSSTTPATTSPALRTENSRRPQRPPTVIAASVLERKSTAPREGTASATGTSTQQEKKVSRFKAERM</sequence>
<feature type="region of interest" description="Disordered" evidence="1">
    <location>
        <begin position="140"/>
        <end position="328"/>
    </location>
</feature>
<evidence type="ECO:0000256" key="1">
    <source>
        <dbReference type="SAM" id="MobiDB-lite"/>
    </source>
</evidence>
<feature type="compositionally biased region" description="Basic and acidic residues" evidence="1">
    <location>
        <begin position="670"/>
        <end position="682"/>
    </location>
</feature>
<feature type="compositionally biased region" description="Low complexity" evidence="1">
    <location>
        <begin position="612"/>
        <end position="628"/>
    </location>
</feature>
<feature type="region of interest" description="Disordered" evidence="1">
    <location>
        <begin position="612"/>
        <end position="682"/>
    </location>
</feature>
<keyword evidence="4" id="KW-1185">Reference proteome</keyword>
<comment type="caution">
    <text evidence="3">The sequence shown here is derived from an EMBL/GenBank/DDBJ whole genome shotgun (WGS) entry which is preliminary data.</text>
</comment>
<evidence type="ECO:0000259" key="2">
    <source>
        <dbReference type="Pfam" id="PF12927"/>
    </source>
</evidence>
<feature type="compositionally biased region" description="Acidic residues" evidence="1">
    <location>
        <begin position="295"/>
        <end position="327"/>
    </location>
</feature>
<feature type="compositionally biased region" description="Basic and acidic residues" evidence="1">
    <location>
        <begin position="140"/>
        <end position="174"/>
    </location>
</feature>
<dbReference type="InterPro" id="IPR024325">
    <property type="entry name" value="DUF3835"/>
</dbReference>
<feature type="region of interest" description="Disordered" evidence="1">
    <location>
        <begin position="483"/>
        <end position="600"/>
    </location>
</feature>
<reference evidence="3 4" key="1">
    <citation type="submission" date="2019-12" db="EMBL/GenBank/DDBJ databases">
        <authorList>
            <person name="Floudas D."/>
            <person name="Bentzer J."/>
            <person name="Ahren D."/>
            <person name="Johansson T."/>
            <person name="Persson P."/>
            <person name="Tunlid A."/>
        </authorList>
    </citation>
    <scope>NUCLEOTIDE SEQUENCE [LARGE SCALE GENOMIC DNA]</scope>
    <source>
        <strain evidence="3 4">CBS 102.39</strain>
    </source>
</reference>
<name>A0A8H4QRF8_9AGAR</name>
<dbReference type="EMBL" id="JAACJL010000044">
    <property type="protein sequence ID" value="KAF4615400.1"/>
    <property type="molecule type" value="Genomic_DNA"/>
</dbReference>
<feature type="compositionally biased region" description="Polar residues" evidence="1">
    <location>
        <begin position="278"/>
        <end position="287"/>
    </location>
</feature>
<dbReference type="Proteomes" id="UP000521872">
    <property type="component" value="Unassembled WGS sequence"/>
</dbReference>
<protein>
    <recommendedName>
        <fullName evidence="2">DUF3835 domain-containing protein</fullName>
    </recommendedName>
</protein>
<organism evidence="3 4">
    <name type="scientific">Agrocybe pediades</name>
    <dbReference type="NCBI Taxonomy" id="84607"/>
    <lineage>
        <taxon>Eukaryota</taxon>
        <taxon>Fungi</taxon>
        <taxon>Dikarya</taxon>
        <taxon>Basidiomycota</taxon>
        <taxon>Agaricomycotina</taxon>
        <taxon>Agaricomycetes</taxon>
        <taxon>Agaricomycetidae</taxon>
        <taxon>Agaricales</taxon>
        <taxon>Agaricineae</taxon>
        <taxon>Strophariaceae</taxon>
        <taxon>Agrocybe</taxon>
    </lineage>
</organism>
<accession>A0A8H4QRF8</accession>
<evidence type="ECO:0000313" key="4">
    <source>
        <dbReference type="Proteomes" id="UP000521872"/>
    </source>
</evidence>
<feature type="compositionally biased region" description="Low complexity" evidence="1">
    <location>
        <begin position="488"/>
        <end position="502"/>
    </location>
</feature>
<gene>
    <name evidence="3" type="ORF">D9613_002675</name>
</gene>
<dbReference type="AlphaFoldDB" id="A0A8H4QRF8"/>
<proteinExistence type="predicted"/>
<feature type="compositionally biased region" description="Basic and acidic residues" evidence="1">
    <location>
        <begin position="188"/>
        <end position="199"/>
    </location>
</feature>
<evidence type="ECO:0000313" key="3">
    <source>
        <dbReference type="EMBL" id="KAF4615400.1"/>
    </source>
</evidence>
<feature type="domain" description="DUF3835" evidence="2">
    <location>
        <begin position="668"/>
        <end position="682"/>
    </location>
</feature>